<evidence type="ECO:0000256" key="1">
    <source>
        <dbReference type="ARBA" id="ARBA00004382"/>
    </source>
</evidence>
<evidence type="ECO:0000313" key="17">
    <source>
        <dbReference type="Proteomes" id="UP001193501"/>
    </source>
</evidence>
<dbReference type="AlphaFoldDB" id="A0AAE4Y9X3"/>
<evidence type="ECO:0000256" key="7">
    <source>
        <dbReference type="ARBA" id="ARBA00023136"/>
    </source>
</evidence>
<evidence type="ECO:0000259" key="15">
    <source>
        <dbReference type="Pfam" id="PF13145"/>
    </source>
</evidence>
<protein>
    <recommendedName>
        <fullName evidence="2">Parvulin-like PPIase</fullName>
    </recommendedName>
    <alternativeName>
        <fullName evidence="9">Peptidyl-prolyl cis-trans isomerase plp</fullName>
    </alternativeName>
    <alternativeName>
        <fullName evidence="12">Periplasmic chaperone PpiD</fullName>
    </alternativeName>
    <alternativeName>
        <fullName evidence="13">Periplasmic folding chaperone</fullName>
    </alternativeName>
    <alternativeName>
        <fullName evidence="10">Rotamase plp</fullName>
    </alternativeName>
</protein>
<accession>A0AAE4Y9X3</accession>
<evidence type="ECO:0000256" key="11">
    <source>
        <dbReference type="ARBA" id="ARBA00038408"/>
    </source>
</evidence>
<dbReference type="Proteomes" id="UP001193501">
    <property type="component" value="Unassembled WGS sequence"/>
</dbReference>
<keyword evidence="4" id="KW-0997">Cell inner membrane</keyword>
<comment type="similarity">
    <text evidence="11">Belongs to the PpiD chaperone family.</text>
</comment>
<sequence>MPKSTPPREDDEIRRKGSRTGASIFGLIVLGMVVTGLGGYGITEFGTQVDTAIKVGDTQVSASDYGRALQNQINQFSRQFGQQFTFQQAQLFGLDQQVLQSLISNAALLNEARRIGISASDLSVAKVVATTENFQGLDGKFDKAVYERLLEQNGLKPGDYEGDIRDDLSRQVLQAAVASGVTAPEALTRALYSWANEARGFTLLQLSKASLPEALPEATPEELQAWYKDHIADFTRPEGKRVAYAILKPSDLVKDQKVDEADVKAAYDAASDSYNIPEKRLVERLVYPSDEEAKAARAKLDGGASFEDLVKDRGLDLATIDLGDVTRIDLGQAADAVFAQAEPGVVGPVPTDLGPALFRVNAIIDAQVTPYDEAAPKIRETLALKEAGKAVTERNDAVDDLLAGGSTIEDIAKDQGMSAGTIDYAPGADDNDPLSADPAFAKAIGSMEPGDFAQSFGTSDGSLMVVQVTEALPAAPIPFEKAEAKVRAAYEADALSKALTALADAHLASGARLETLGITDRVTSTLRSAAPDGIPSEAVAQAFKMEPGAVAKIDENGTVALIRLDAVTPADLTTDQAKAGLKALGAQIGTSIANDAYDVTAKALADEAGMTIDQAVIAAVQSRM</sequence>
<evidence type="ECO:0000256" key="14">
    <source>
        <dbReference type="SAM" id="Phobius"/>
    </source>
</evidence>
<dbReference type="EMBL" id="JAABNR010000007">
    <property type="protein sequence ID" value="NBZ87812.1"/>
    <property type="molecule type" value="Genomic_DNA"/>
</dbReference>
<feature type="domain" description="PpiC" evidence="15">
    <location>
        <begin position="393"/>
        <end position="483"/>
    </location>
</feature>
<evidence type="ECO:0000256" key="10">
    <source>
        <dbReference type="ARBA" id="ARBA00031484"/>
    </source>
</evidence>
<keyword evidence="6 14" id="KW-1133">Transmembrane helix</keyword>
<dbReference type="Gene3D" id="1.10.4030.10">
    <property type="entry name" value="Porin chaperone SurA, peptide-binding domain"/>
    <property type="match status" value="1"/>
</dbReference>
<comment type="subcellular location">
    <subcellularLocation>
        <location evidence="1">Cell inner membrane</location>
        <topology evidence="1">Single-pass type II membrane protein</topology>
        <orientation evidence="1">Periplasmic side</orientation>
    </subcellularLocation>
</comment>
<dbReference type="Gene3D" id="3.10.50.40">
    <property type="match status" value="1"/>
</dbReference>
<dbReference type="InterPro" id="IPR052029">
    <property type="entry name" value="PpiD_chaperone"/>
</dbReference>
<dbReference type="PANTHER" id="PTHR47529">
    <property type="entry name" value="PEPTIDYL-PROLYL CIS-TRANS ISOMERASE D"/>
    <property type="match status" value="1"/>
</dbReference>
<feature type="domain" description="PpiC" evidence="15">
    <location>
        <begin position="258"/>
        <end position="375"/>
    </location>
</feature>
<evidence type="ECO:0000256" key="13">
    <source>
        <dbReference type="ARBA" id="ARBA00042775"/>
    </source>
</evidence>
<evidence type="ECO:0000256" key="4">
    <source>
        <dbReference type="ARBA" id="ARBA00022519"/>
    </source>
</evidence>
<dbReference type="SUPFAM" id="SSF54534">
    <property type="entry name" value="FKBP-like"/>
    <property type="match status" value="1"/>
</dbReference>
<evidence type="ECO:0000313" key="16">
    <source>
        <dbReference type="EMBL" id="NBZ87812.1"/>
    </source>
</evidence>
<keyword evidence="7 14" id="KW-0472">Membrane</keyword>
<keyword evidence="3" id="KW-1003">Cell membrane</keyword>
<evidence type="ECO:0000256" key="5">
    <source>
        <dbReference type="ARBA" id="ARBA00022692"/>
    </source>
</evidence>
<keyword evidence="5 14" id="KW-0812">Transmembrane</keyword>
<proteinExistence type="inferred from homology"/>
<comment type="caution">
    <text evidence="16">The sequence shown here is derived from an EMBL/GenBank/DDBJ whole genome shotgun (WGS) entry which is preliminary data.</text>
</comment>
<keyword evidence="17" id="KW-1185">Reference proteome</keyword>
<dbReference type="RefSeq" id="WP_168774617.1">
    <property type="nucleotide sequence ID" value="NZ_JAABNR010000007.1"/>
</dbReference>
<evidence type="ECO:0000256" key="6">
    <source>
        <dbReference type="ARBA" id="ARBA00022989"/>
    </source>
</evidence>
<dbReference type="Pfam" id="PF13624">
    <property type="entry name" value="SurA_N_3"/>
    <property type="match status" value="1"/>
</dbReference>
<reference evidence="16" key="1">
    <citation type="submission" date="2020-01" db="EMBL/GenBank/DDBJ databases">
        <authorList>
            <person name="Chen W.-M."/>
        </authorList>
    </citation>
    <scope>NUCLEOTIDE SEQUENCE</scope>
    <source>
        <strain evidence="16">CYK-10</strain>
    </source>
</reference>
<evidence type="ECO:0000256" key="2">
    <source>
        <dbReference type="ARBA" id="ARBA00018370"/>
    </source>
</evidence>
<name>A0AAE4Y9X3_9RHOB</name>
<dbReference type="GO" id="GO:0003755">
    <property type="term" value="F:peptidyl-prolyl cis-trans isomerase activity"/>
    <property type="evidence" value="ECO:0007669"/>
    <property type="project" value="InterPro"/>
</dbReference>
<keyword evidence="8" id="KW-0143">Chaperone</keyword>
<dbReference type="InterPro" id="IPR027304">
    <property type="entry name" value="Trigger_fact/SurA_dom_sf"/>
</dbReference>
<dbReference type="Pfam" id="PF13145">
    <property type="entry name" value="Rotamase_2"/>
    <property type="match status" value="2"/>
</dbReference>
<evidence type="ECO:0000256" key="8">
    <source>
        <dbReference type="ARBA" id="ARBA00023186"/>
    </source>
</evidence>
<dbReference type="PANTHER" id="PTHR47529:SF1">
    <property type="entry name" value="PERIPLASMIC CHAPERONE PPID"/>
    <property type="match status" value="1"/>
</dbReference>
<dbReference type="InterPro" id="IPR046357">
    <property type="entry name" value="PPIase_dom_sf"/>
</dbReference>
<dbReference type="SUPFAM" id="SSF109998">
    <property type="entry name" value="Triger factor/SurA peptide-binding domain-like"/>
    <property type="match status" value="1"/>
</dbReference>
<gene>
    <name evidence="16" type="ORF">GV832_09505</name>
</gene>
<dbReference type="InterPro" id="IPR000297">
    <property type="entry name" value="PPIase_PpiC"/>
</dbReference>
<evidence type="ECO:0000256" key="9">
    <source>
        <dbReference type="ARBA" id="ARBA00030642"/>
    </source>
</evidence>
<dbReference type="GO" id="GO:0005886">
    <property type="term" value="C:plasma membrane"/>
    <property type="evidence" value="ECO:0007669"/>
    <property type="project" value="UniProtKB-SubCell"/>
</dbReference>
<evidence type="ECO:0000256" key="3">
    <source>
        <dbReference type="ARBA" id="ARBA00022475"/>
    </source>
</evidence>
<organism evidence="16 17">
    <name type="scientific">Stagnihabitans tardus</name>
    <dbReference type="NCBI Taxonomy" id="2699202"/>
    <lineage>
        <taxon>Bacteria</taxon>
        <taxon>Pseudomonadati</taxon>
        <taxon>Pseudomonadota</taxon>
        <taxon>Alphaproteobacteria</taxon>
        <taxon>Rhodobacterales</taxon>
        <taxon>Paracoccaceae</taxon>
        <taxon>Stagnihabitans</taxon>
    </lineage>
</organism>
<feature type="transmembrane region" description="Helical" evidence="14">
    <location>
        <begin position="21"/>
        <end position="42"/>
    </location>
</feature>
<keyword evidence="16" id="KW-0413">Isomerase</keyword>
<evidence type="ECO:0000256" key="12">
    <source>
        <dbReference type="ARBA" id="ARBA00040743"/>
    </source>
</evidence>